<dbReference type="EMBL" id="UGMN01000004">
    <property type="protein sequence ID" value="STV09251.1"/>
    <property type="molecule type" value="Genomic_DNA"/>
</dbReference>
<dbReference type="Proteomes" id="UP000254387">
    <property type="component" value="Unassembled WGS sequence"/>
</dbReference>
<name>A0A378AJN2_KLEPN</name>
<evidence type="ECO:0000313" key="1">
    <source>
        <dbReference type="EMBL" id="STV09251.1"/>
    </source>
</evidence>
<protein>
    <submittedName>
        <fullName evidence="1">Uncharacterized protein</fullName>
    </submittedName>
</protein>
<gene>
    <name evidence="1" type="ORF">NCTC5053_02326</name>
</gene>
<evidence type="ECO:0000313" key="2">
    <source>
        <dbReference type="Proteomes" id="UP000254387"/>
    </source>
</evidence>
<dbReference type="AlphaFoldDB" id="A0A378AJN2"/>
<proteinExistence type="predicted"/>
<reference evidence="1 2" key="1">
    <citation type="submission" date="2018-06" db="EMBL/GenBank/DDBJ databases">
        <authorList>
            <consortium name="Pathogen Informatics"/>
            <person name="Doyle S."/>
        </authorList>
    </citation>
    <scope>NUCLEOTIDE SEQUENCE [LARGE SCALE GENOMIC DNA]</scope>
    <source>
        <strain evidence="1 2">NCTC5053</strain>
    </source>
</reference>
<sequence length="116" mass="12498">MVLPTSVSVPVTKKRLVTLNDSCKKRIRQRADALPLRPGQLQLAQFAAAKRGGCPSLVQMGGADAFSERNSAQRIGERQANLMNLAVARRPRSAARTAASLRKRLACGRSSMACHA</sequence>
<organism evidence="1 2">
    <name type="scientific">Klebsiella pneumoniae</name>
    <dbReference type="NCBI Taxonomy" id="573"/>
    <lineage>
        <taxon>Bacteria</taxon>
        <taxon>Pseudomonadati</taxon>
        <taxon>Pseudomonadota</taxon>
        <taxon>Gammaproteobacteria</taxon>
        <taxon>Enterobacterales</taxon>
        <taxon>Enterobacteriaceae</taxon>
        <taxon>Klebsiella/Raoultella group</taxon>
        <taxon>Klebsiella</taxon>
        <taxon>Klebsiella pneumoniae complex</taxon>
    </lineage>
</organism>
<accession>A0A378AJN2</accession>